<evidence type="ECO:0000313" key="2">
    <source>
        <dbReference type="EMBL" id="ESL11012.1"/>
    </source>
</evidence>
<accession>A0A061JCJ7</accession>
<gene>
    <name evidence="2" type="ORF">TRSC58_01247</name>
</gene>
<dbReference type="OrthoDB" id="241221at2759"/>
<evidence type="ECO:0000313" key="3">
    <source>
        <dbReference type="Proteomes" id="UP000031737"/>
    </source>
</evidence>
<evidence type="ECO:0000256" key="1">
    <source>
        <dbReference type="SAM" id="MobiDB-lite"/>
    </source>
</evidence>
<dbReference type="AlphaFoldDB" id="A0A061JCJ7"/>
<proteinExistence type="predicted"/>
<dbReference type="EMBL" id="AUPL01001247">
    <property type="protein sequence ID" value="ESL11012.1"/>
    <property type="molecule type" value="Genomic_DNA"/>
</dbReference>
<sequence>MMSNNISAFKQHLWSLFQSYSYIASGGVRGGQPARRLSESGYRAIMSLLANINVINRFFLAEDEITKRESLKRIESERFRDEVWDEMISAGERLLDFVSGGTKTVGQEEEEEADLVLSAAYDYHVMRPSFGHKTISWDVLSAVLLLRLSTSLHLRVGECVLQECRETLNPSTWLLPAQSSCEAPRVAYSVSVSLQNERDSCSDRVSPATNSMRLSLTNSKRLAPQCSPTSVNSLTCSRSKTSVDDKAPVSAVDVPAEKMPLTSLSLLDRCRPQSKEACEPSGVVMSRVAVPSYAPVGAGTATRFVDSSGERRAINKSIITDAGPHQSSPPPRPKQSSAAIPVASWLARIGSVKWKQAPIGIKELRQRLARGDEDQSEKIDANALFTESRRDVVSPSMQTILEMWSSDDLSRSSLPLDAASEACCVQYDDESNQRYNEGRRQASHCLGPLPAASFSPSPSPEPILGAKVIVAAVTAETQDVSYPPVGKHTCTFKKKVLASDNAHDGSLRQCVRVSHAHGPIACGRPTGPQEAPQAKPFTLLPAKAGVSKQPMPPPSPSRRALSCVARGQRPVQPIVPRTRAPLTG</sequence>
<reference evidence="2 3" key="1">
    <citation type="submission" date="2013-07" db="EMBL/GenBank/DDBJ databases">
        <authorList>
            <person name="Stoco P.H."/>
            <person name="Wagner G."/>
            <person name="Gerber A."/>
            <person name="Zaha A."/>
            <person name="Thompson C."/>
            <person name="Bartholomeu D.C."/>
            <person name="Luckemeyer D.D."/>
            <person name="Bahia D."/>
            <person name="Loreto E."/>
            <person name="Prestes E.B."/>
            <person name="Lima F.M."/>
            <person name="Rodrigues-Luiz G."/>
            <person name="Vallejo G.A."/>
            <person name="Filho J.F."/>
            <person name="Monteiro K.M."/>
            <person name="Tyler K.M."/>
            <person name="de Almeida L.G."/>
            <person name="Ortiz M.F."/>
            <person name="Siervo M.A."/>
            <person name="de Moraes M.H."/>
            <person name="Cunha O.L."/>
            <person name="Mendonca-Neto R."/>
            <person name="Silva R."/>
            <person name="Teixeira S.M."/>
            <person name="Murta S.M."/>
            <person name="Sincero T.C."/>
            <person name="Mendes T.A."/>
            <person name="Urmenyi T.P."/>
            <person name="Silva V.G."/>
            <person name="da Rocha W.D."/>
            <person name="Andersson B."/>
            <person name="Romanha A.J."/>
            <person name="Steindel M."/>
            <person name="de Vasconcelos A.T."/>
            <person name="Grisard E.C."/>
        </authorList>
    </citation>
    <scope>NUCLEOTIDE SEQUENCE [LARGE SCALE GENOMIC DNA]</scope>
    <source>
        <strain evidence="2 3">SC58</strain>
    </source>
</reference>
<protein>
    <submittedName>
        <fullName evidence="2">Uncharacterized protein</fullName>
    </submittedName>
</protein>
<dbReference type="Proteomes" id="UP000031737">
    <property type="component" value="Unassembled WGS sequence"/>
</dbReference>
<feature type="region of interest" description="Disordered" evidence="1">
    <location>
        <begin position="318"/>
        <end position="338"/>
    </location>
</feature>
<comment type="caution">
    <text evidence="2">The sequence shown here is derived from an EMBL/GenBank/DDBJ whole genome shotgun (WGS) entry which is preliminary data.</text>
</comment>
<keyword evidence="3" id="KW-1185">Reference proteome</keyword>
<organism evidence="2 3">
    <name type="scientific">Trypanosoma rangeli SC58</name>
    <dbReference type="NCBI Taxonomy" id="429131"/>
    <lineage>
        <taxon>Eukaryota</taxon>
        <taxon>Discoba</taxon>
        <taxon>Euglenozoa</taxon>
        <taxon>Kinetoplastea</taxon>
        <taxon>Metakinetoplastina</taxon>
        <taxon>Trypanosomatida</taxon>
        <taxon>Trypanosomatidae</taxon>
        <taxon>Trypanosoma</taxon>
        <taxon>Herpetosoma</taxon>
    </lineage>
</organism>
<name>A0A061JCJ7_TRYRA</name>
<dbReference type="VEuPathDB" id="TriTrypDB:TRSC58_01247"/>
<feature type="region of interest" description="Disordered" evidence="1">
    <location>
        <begin position="541"/>
        <end position="584"/>
    </location>
</feature>